<keyword evidence="1" id="KW-0472">Membrane</keyword>
<feature type="transmembrane region" description="Helical" evidence="1">
    <location>
        <begin position="26"/>
        <end position="46"/>
    </location>
</feature>
<feature type="domain" description="YcxB-like C-terminal" evidence="2">
    <location>
        <begin position="92"/>
        <end position="150"/>
    </location>
</feature>
<reference evidence="4 5" key="1">
    <citation type="submission" date="2016-10" db="EMBL/GenBank/DDBJ databases">
        <authorList>
            <person name="de Groot N.N."/>
        </authorList>
    </citation>
    <scope>NUCLEOTIDE SEQUENCE [LARGE SCALE GENOMIC DNA]</scope>
    <source>
        <strain evidence="4 5">CPCC 201259</strain>
    </source>
</reference>
<sequence>MQISLSVSYDEKRLRRTIRFLTRRQLVPVRVLGGVFIVLGIALAVLDPATPFLYPIIGGGLVLLFAVGPIAVASAMRMQSAALKEDARLVLDDEWAQVSYPMVESRFRWAAIDQITETPEVWHAMFGKAQAMTIPKDAMTPQQQAELAAFVARLRA</sequence>
<dbReference type="OrthoDB" id="3683583at2"/>
<dbReference type="RefSeq" id="WP_093154001.1">
    <property type="nucleotide sequence ID" value="NZ_FOUP01000006.1"/>
</dbReference>
<name>A0A1I5BD92_9PSEU</name>
<dbReference type="Proteomes" id="UP000199398">
    <property type="component" value="Unassembled WGS sequence"/>
</dbReference>
<evidence type="ECO:0000313" key="6">
    <source>
        <dbReference type="Proteomes" id="UP000270697"/>
    </source>
</evidence>
<dbReference type="AlphaFoldDB" id="A0A1I5BD92"/>
<accession>A0A1I5BD92</accession>
<proteinExistence type="predicted"/>
<evidence type="ECO:0000259" key="2">
    <source>
        <dbReference type="Pfam" id="PF14317"/>
    </source>
</evidence>
<keyword evidence="1" id="KW-0812">Transmembrane</keyword>
<reference evidence="3 6" key="2">
    <citation type="submission" date="2018-10" db="EMBL/GenBank/DDBJ databases">
        <title>Sequencing the genomes of 1000 actinobacteria strains.</title>
        <authorList>
            <person name="Klenk H.-P."/>
        </authorList>
    </citation>
    <scope>NUCLEOTIDE SEQUENCE [LARGE SCALE GENOMIC DNA]</scope>
    <source>
        <strain evidence="3 6">DSM 45119</strain>
    </source>
</reference>
<dbReference type="Pfam" id="PF14317">
    <property type="entry name" value="YcxB"/>
    <property type="match status" value="1"/>
</dbReference>
<evidence type="ECO:0000313" key="4">
    <source>
        <dbReference type="EMBL" id="SFN72620.1"/>
    </source>
</evidence>
<dbReference type="Proteomes" id="UP000270697">
    <property type="component" value="Unassembled WGS sequence"/>
</dbReference>
<organism evidence="4 5">
    <name type="scientific">Saccharopolyspora antimicrobica</name>
    <dbReference type="NCBI Taxonomy" id="455193"/>
    <lineage>
        <taxon>Bacteria</taxon>
        <taxon>Bacillati</taxon>
        <taxon>Actinomycetota</taxon>
        <taxon>Actinomycetes</taxon>
        <taxon>Pseudonocardiales</taxon>
        <taxon>Pseudonocardiaceae</taxon>
        <taxon>Saccharopolyspora</taxon>
    </lineage>
</organism>
<keyword evidence="1" id="KW-1133">Transmembrane helix</keyword>
<evidence type="ECO:0000313" key="3">
    <source>
        <dbReference type="EMBL" id="RKT86564.1"/>
    </source>
</evidence>
<keyword evidence="6" id="KW-1185">Reference proteome</keyword>
<dbReference type="EMBL" id="FOUP01000006">
    <property type="protein sequence ID" value="SFN72620.1"/>
    <property type="molecule type" value="Genomic_DNA"/>
</dbReference>
<evidence type="ECO:0000313" key="5">
    <source>
        <dbReference type="Proteomes" id="UP000199398"/>
    </source>
</evidence>
<protein>
    <submittedName>
        <fullName evidence="4">YcxB-like protein</fullName>
    </submittedName>
</protein>
<dbReference type="InterPro" id="IPR025588">
    <property type="entry name" value="YcxB-like_C"/>
</dbReference>
<feature type="transmembrane region" description="Helical" evidence="1">
    <location>
        <begin position="52"/>
        <end position="75"/>
    </location>
</feature>
<gene>
    <name evidence="3" type="ORF">ATL45_4942</name>
    <name evidence="4" type="ORF">SAMN05421805_106217</name>
</gene>
<evidence type="ECO:0000256" key="1">
    <source>
        <dbReference type="SAM" id="Phobius"/>
    </source>
</evidence>
<dbReference type="EMBL" id="RBXX01000002">
    <property type="protein sequence ID" value="RKT86564.1"/>
    <property type="molecule type" value="Genomic_DNA"/>
</dbReference>